<keyword evidence="2 3" id="KW-0802">TPR repeat</keyword>
<feature type="chain" id="PRO_5045850150" evidence="4">
    <location>
        <begin position="25"/>
        <end position="548"/>
    </location>
</feature>
<feature type="signal peptide" evidence="4">
    <location>
        <begin position="1"/>
        <end position="24"/>
    </location>
</feature>
<reference evidence="6" key="1">
    <citation type="journal article" date="2019" name="Int. J. Syst. Evol. Microbiol.">
        <title>The Global Catalogue of Microorganisms (GCM) 10K type strain sequencing project: providing services to taxonomists for standard genome sequencing and annotation.</title>
        <authorList>
            <consortium name="The Broad Institute Genomics Platform"/>
            <consortium name="The Broad Institute Genome Sequencing Center for Infectious Disease"/>
            <person name="Wu L."/>
            <person name="Ma J."/>
        </authorList>
    </citation>
    <scope>NUCLEOTIDE SEQUENCE [LARGE SCALE GENOMIC DNA]</scope>
    <source>
        <strain evidence="6">JCM 4087</strain>
    </source>
</reference>
<comment type="caution">
    <text evidence="5">The sequence shown here is derived from an EMBL/GenBank/DDBJ whole genome shotgun (WGS) entry which is preliminary data.</text>
</comment>
<name>A0ABW1EK05_9BACT</name>
<dbReference type="EMBL" id="JBHSPH010000010">
    <property type="protein sequence ID" value="MFC5864530.1"/>
    <property type="molecule type" value="Genomic_DNA"/>
</dbReference>
<keyword evidence="1" id="KW-0677">Repeat</keyword>
<dbReference type="InterPro" id="IPR051012">
    <property type="entry name" value="CellSynth/LPSAsmb/PSIAsmb"/>
</dbReference>
<dbReference type="InterPro" id="IPR008969">
    <property type="entry name" value="CarboxyPept-like_regulatory"/>
</dbReference>
<dbReference type="Gene3D" id="2.60.40.1120">
    <property type="entry name" value="Carboxypeptidase-like, regulatory domain"/>
    <property type="match status" value="1"/>
</dbReference>
<dbReference type="Pfam" id="PF13620">
    <property type="entry name" value="CarboxypepD_reg"/>
    <property type="match status" value="1"/>
</dbReference>
<accession>A0ABW1EK05</accession>
<dbReference type="SUPFAM" id="SSF49464">
    <property type="entry name" value="Carboxypeptidase regulatory domain-like"/>
    <property type="match status" value="1"/>
</dbReference>
<dbReference type="SMART" id="SM00028">
    <property type="entry name" value="TPR"/>
    <property type="match status" value="3"/>
</dbReference>
<feature type="repeat" description="TPR" evidence="3">
    <location>
        <begin position="458"/>
        <end position="491"/>
    </location>
</feature>
<proteinExistence type="predicted"/>
<sequence>MLLRLSLLLAILLTIASLDKQALAQARTDGTKDRQTAIHGAVRDTRGTPLPEAVVTLTQPESTAPRQTTSDAAGNFDFRDIKPAKYSVQAEWHGQRSTAQEIDASSDSESNVVTLVIAVAPNIPHKSSANEKAAAMEFADEPDFKIAGVTDWTAVGGHGSDANLRTSETLARQTVLMQDSHAQYRLPGLTEENPEAGKSEAELRAAVSQDPQSFRTNHELGDFLLRAGRAQESIAPLQAANRIDSADKTNAYELALAYKMAGDLAHAREQTERLLHASADGNAHRLMGEIDEAQNDPLHAVREFEAAVRTNASEENYFAWGSELLLHRAIWQAKAVFEKGAAAYPSSSRMTMGLGASLFAGALYEQAAQRLCEASDLAPSDPEPYEILGKVDAVSPDPLPCIETKLARFVDLQPSSSEANYLYAAALLRRHPAGVNDSSAQHAESLLTRAVTLDSRCGEAYLQLGILSSSHHDMSAAVSFFQKAISAEPELGDAHYRLAVAYDRLGEKDKAQHEFAQHDAIEKEQAAAVEKQRQEIKQFEVAAQPEKN</sequence>
<evidence type="ECO:0000313" key="6">
    <source>
        <dbReference type="Proteomes" id="UP001596091"/>
    </source>
</evidence>
<evidence type="ECO:0000256" key="3">
    <source>
        <dbReference type="PROSITE-ProRule" id="PRU00339"/>
    </source>
</evidence>
<evidence type="ECO:0000313" key="5">
    <source>
        <dbReference type="EMBL" id="MFC5864530.1"/>
    </source>
</evidence>
<dbReference type="PROSITE" id="PS50005">
    <property type="entry name" value="TPR"/>
    <property type="match status" value="1"/>
</dbReference>
<dbReference type="PANTHER" id="PTHR45586">
    <property type="entry name" value="TPR REPEAT-CONTAINING PROTEIN PA4667"/>
    <property type="match status" value="1"/>
</dbReference>
<organism evidence="5 6">
    <name type="scientific">Acidicapsa dinghuensis</name>
    <dbReference type="NCBI Taxonomy" id="2218256"/>
    <lineage>
        <taxon>Bacteria</taxon>
        <taxon>Pseudomonadati</taxon>
        <taxon>Acidobacteriota</taxon>
        <taxon>Terriglobia</taxon>
        <taxon>Terriglobales</taxon>
        <taxon>Acidobacteriaceae</taxon>
        <taxon>Acidicapsa</taxon>
    </lineage>
</organism>
<dbReference type="PANTHER" id="PTHR45586:SF1">
    <property type="entry name" value="LIPOPOLYSACCHARIDE ASSEMBLY PROTEIN B"/>
    <property type="match status" value="1"/>
</dbReference>
<dbReference type="InterPro" id="IPR011990">
    <property type="entry name" value="TPR-like_helical_dom_sf"/>
</dbReference>
<dbReference type="Proteomes" id="UP001596091">
    <property type="component" value="Unassembled WGS sequence"/>
</dbReference>
<gene>
    <name evidence="5" type="ORF">ACFPT7_19640</name>
</gene>
<keyword evidence="4" id="KW-0732">Signal</keyword>
<dbReference type="Gene3D" id="1.25.40.10">
    <property type="entry name" value="Tetratricopeptide repeat domain"/>
    <property type="match status" value="3"/>
</dbReference>
<dbReference type="InterPro" id="IPR019734">
    <property type="entry name" value="TPR_rpt"/>
</dbReference>
<protein>
    <submittedName>
        <fullName evidence="5">Carboxypeptidase regulatory-like domain-containing protein</fullName>
    </submittedName>
</protein>
<keyword evidence="6" id="KW-1185">Reference proteome</keyword>
<dbReference type="Pfam" id="PF14559">
    <property type="entry name" value="TPR_19"/>
    <property type="match status" value="1"/>
</dbReference>
<dbReference type="RefSeq" id="WP_263333039.1">
    <property type="nucleotide sequence ID" value="NZ_JAGSYH010000001.1"/>
</dbReference>
<dbReference type="SUPFAM" id="SSF48452">
    <property type="entry name" value="TPR-like"/>
    <property type="match status" value="2"/>
</dbReference>
<evidence type="ECO:0000256" key="1">
    <source>
        <dbReference type="ARBA" id="ARBA00022737"/>
    </source>
</evidence>
<evidence type="ECO:0000256" key="4">
    <source>
        <dbReference type="SAM" id="SignalP"/>
    </source>
</evidence>
<evidence type="ECO:0000256" key="2">
    <source>
        <dbReference type="ARBA" id="ARBA00022803"/>
    </source>
</evidence>